<feature type="chain" id="PRO_5046717944" description="Lipoprotein" evidence="1">
    <location>
        <begin position="23"/>
        <end position="183"/>
    </location>
</feature>
<evidence type="ECO:0000313" key="3">
    <source>
        <dbReference type="Proteomes" id="UP000746535"/>
    </source>
</evidence>
<sequence>MNVWRTLLAMLLASGLLTGCLATFDEPIPPGTKAPAALIGQWQARDAWGEHLHLSIQPATNGRYSAVSYQKGALAPRDQALFTVSRHGGRWYASAPMPKAYGGRFAIVGFELSDAGELVVYNLDLERLQQAIAQQSLAGERFDTQDGQGVAVRSTPAQVFAWLDDPANSDVFVEVARYKRVAH</sequence>
<organism evidence="2 3">
    <name type="scientific">Pseudomonas quercus</name>
    <dbReference type="NCBI Taxonomy" id="2722792"/>
    <lineage>
        <taxon>Bacteria</taxon>
        <taxon>Pseudomonadati</taxon>
        <taxon>Pseudomonadota</taxon>
        <taxon>Gammaproteobacteria</taxon>
        <taxon>Pseudomonadales</taxon>
        <taxon>Pseudomonadaceae</taxon>
        <taxon>Pseudomonas</taxon>
    </lineage>
</organism>
<evidence type="ECO:0000256" key="1">
    <source>
        <dbReference type="SAM" id="SignalP"/>
    </source>
</evidence>
<gene>
    <name evidence="2" type="ORF">HBH25_13170</name>
</gene>
<evidence type="ECO:0000313" key="2">
    <source>
        <dbReference type="EMBL" id="NJP01799.1"/>
    </source>
</evidence>
<accession>A0ABX0YEI9</accession>
<keyword evidence="3" id="KW-1185">Reference proteome</keyword>
<dbReference type="EMBL" id="JAAVJI010000007">
    <property type="protein sequence ID" value="NJP01799.1"/>
    <property type="molecule type" value="Genomic_DNA"/>
</dbReference>
<proteinExistence type="predicted"/>
<dbReference type="PROSITE" id="PS51257">
    <property type="entry name" value="PROKAR_LIPOPROTEIN"/>
    <property type="match status" value="1"/>
</dbReference>
<feature type="signal peptide" evidence="1">
    <location>
        <begin position="1"/>
        <end position="22"/>
    </location>
</feature>
<comment type="caution">
    <text evidence="2">The sequence shown here is derived from an EMBL/GenBank/DDBJ whole genome shotgun (WGS) entry which is preliminary data.</text>
</comment>
<reference evidence="2 3" key="1">
    <citation type="submission" date="2020-03" db="EMBL/GenBank/DDBJ databases">
        <authorList>
            <person name="Wang L."/>
            <person name="He N."/>
            <person name="Li Y."/>
            <person name="Fang Y."/>
            <person name="Zhang F."/>
        </authorList>
    </citation>
    <scope>NUCLEOTIDE SEQUENCE [LARGE SCALE GENOMIC DNA]</scope>
    <source>
        <strain evidence="3">hsmgli-8</strain>
    </source>
</reference>
<dbReference type="Proteomes" id="UP000746535">
    <property type="component" value="Unassembled WGS sequence"/>
</dbReference>
<protein>
    <recommendedName>
        <fullName evidence="4">Lipoprotein</fullName>
    </recommendedName>
</protein>
<evidence type="ECO:0008006" key="4">
    <source>
        <dbReference type="Google" id="ProtNLM"/>
    </source>
</evidence>
<dbReference type="RefSeq" id="WP_168084373.1">
    <property type="nucleotide sequence ID" value="NZ_JAAVJI010000007.1"/>
</dbReference>
<keyword evidence="1" id="KW-0732">Signal</keyword>
<name>A0ABX0YEI9_9PSED</name>